<dbReference type="InterPro" id="IPR017871">
    <property type="entry name" value="ABC_transporter-like_CS"/>
</dbReference>
<proteinExistence type="inferred from homology"/>
<dbReference type="InterPro" id="IPR003593">
    <property type="entry name" value="AAA+_ATPase"/>
</dbReference>
<protein>
    <submittedName>
        <fullName evidence="6">Putative ABC transporter ATP-binding protein YxlF</fullName>
        <ecNumber evidence="6">3.6.3.-</ecNumber>
    </submittedName>
</protein>
<keyword evidence="4 6" id="KW-0067">ATP-binding</keyword>
<dbReference type="Gene3D" id="3.40.50.300">
    <property type="entry name" value="P-loop containing nucleotide triphosphate hydrolases"/>
    <property type="match status" value="1"/>
</dbReference>
<keyword evidence="3" id="KW-0547">Nucleotide-binding</keyword>
<dbReference type="GO" id="GO:0016887">
    <property type="term" value="F:ATP hydrolysis activity"/>
    <property type="evidence" value="ECO:0007669"/>
    <property type="project" value="InterPro"/>
</dbReference>
<dbReference type="HOGENOM" id="CLU_000604_1_2_9"/>
<accession>A0A0E4CZ63</accession>
<comment type="similarity">
    <text evidence="1">Belongs to the ABC transporter superfamily.</text>
</comment>
<dbReference type="GO" id="GO:0005524">
    <property type="term" value="F:ATP binding"/>
    <property type="evidence" value="ECO:0007669"/>
    <property type="project" value="UniProtKB-KW"/>
</dbReference>
<evidence type="ECO:0000313" key="7">
    <source>
        <dbReference type="Proteomes" id="UP000033163"/>
    </source>
</evidence>
<dbReference type="InterPro" id="IPR003439">
    <property type="entry name" value="ABC_transporter-like_ATP-bd"/>
</dbReference>
<dbReference type="InterPro" id="IPR027417">
    <property type="entry name" value="P-loop_NTPase"/>
</dbReference>
<keyword evidence="6" id="KW-0378">Hydrolase</keyword>
<dbReference type="Pfam" id="PF00005">
    <property type="entry name" value="ABC_tran"/>
    <property type="match status" value="1"/>
</dbReference>
<keyword evidence="2" id="KW-0813">Transport</keyword>
<evidence type="ECO:0000256" key="3">
    <source>
        <dbReference type="ARBA" id="ARBA00022741"/>
    </source>
</evidence>
<dbReference type="PANTHER" id="PTHR43335">
    <property type="entry name" value="ABC TRANSPORTER, ATP-BINDING PROTEIN"/>
    <property type="match status" value="1"/>
</dbReference>
<sequence>MPLLTVANLRKVYGGHTPVDGISFDIEAGKCVALLGPNGAGKTTTLRMLAGLLKPTSGQISFEGGPVGDYRKRIGYLPQSPAFYNWMSGQEYVVFAAKLYGVSSKEAAGLAADVLEHVGLRDAARRKIGGYSGGMKQRLGLAQALIHRPRLLLLDEPVSALDPIGRREVMELLRGIREDTTVIFSTHVLHDAEEICDDIILMNHGLIAEHGALSRLRSQYSIPVIRLTTEREEKAQRWLEDLAHRSFVEQSAVSSGSATLNVKNVELARQIILQEAGNLDIPLLQFEAGSSTLEDLFMKVVGA</sequence>
<gene>
    <name evidence="6" type="primary">yxlF</name>
    <name evidence="6" type="ORF">PRIO_5880</name>
</gene>
<dbReference type="Proteomes" id="UP000033163">
    <property type="component" value="Chromosome I"/>
</dbReference>
<reference evidence="7" key="1">
    <citation type="submission" date="2015-03" db="EMBL/GenBank/DDBJ databases">
        <authorList>
            <person name="Wibberg D."/>
        </authorList>
    </citation>
    <scope>NUCLEOTIDE SEQUENCE [LARGE SCALE GENOMIC DNA]</scope>
</reference>
<dbReference type="PROSITE" id="PS00211">
    <property type="entry name" value="ABC_TRANSPORTER_1"/>
    <property type="match status" value="1"/>
</dbReference>
<evidence type="ECO:0000259" key="5">
    <source>
        <dbReference type="PROSITE" id="PS50893"/>
    </source>
</evidence>
<dbReference type="PATRIC" id="fig|1073571.4.peg.6293"/>
<dbReference type="KEGG" id="pri:PRIO_5880"/>
<name>A0A0E4CZ63_9BACL</name>
<dbReference type="Pfam" id="PF13732">
    <property type="entry name" value="DrrA1-3_C"/>
    <property type="match status" value="1"/>
</dbReference>
<dbReference type="STRING" id="483937.AMQ84_11475"/>
<evidence type="ECO:0000313" key="6">
    <source>
        <dbReference type="EMBL" id="CQR58249.1"/>
    </source>
</evidence>
<dbReference type="EC" id="3.6.3.-" evidence="6"/>
<dbReference type="InterPro" id="IPR025302">
    <property type="entry name" value="DrrA1/2-like_C"/>
</dbReference>
<dbReference type="PANTHER" id="PTHR43335:SF11">
    <property type="entry name" value="ABC TRANSPORTER RELATED"/>
    <property type="match status" value="1"/>
</dbReference>
<dbReference type="AlphaFoldDB" id="A0A0E4CZ63"/>
<dbReference type="EMBL" id="LN831776">
    <property type="protein sequence ID" value="CQR58249.1"/>
    <property type="molecule type" value="Genomic_DNA"/>
</dbReference>
<evidence type="ECO:0000256" key="4">
    <source>
        <dbReference type="ARBA" id="ARBA00022840"/>
    </source>
</evidence>
<dbReference type="SMART" id="SM00382">
    <property type="entry name" value="AAA"/>
    <property type="match status" value="1"/>
</dbReference>
<dbReference type="PROSITE" id="PS50893">
    <property type="entry name" value="ABC_TRANSPORTER_2"/>
    <property type="match status" value="1"/>
</dbReference>
<feature type="domain" description="ABC transporter" evidence="5">
    <location>
        <begin position="4"/>
        <end position="229"/>
    </location>
</feature>
<dbReference type="SUPFAM" id="SSF52540">
    <property type="entry name" value="P-loop containing nucleoside triphosphate hydrolases"/>
    <property type="match status" value="1"/>
</dbReference>
<dbReference type="RefSeq" id="WP_020426270.1">
    <property type="nucleotide sequence ID" value="NZ_AGBD01000111.1"/>
</dbReference>
<dbReference type="CDD" id="cd03230">
    <property type="entry name" value="ABC_DR_subfamily_A"/>
    <property type="match status" value="1"/>
</dbReference>
<evidence type="ECO:0000256" key="2">
    <source>
        <dbReference type="ARBA" id="ARBA00022448"/>
    </source>
</evidence>
<evidence type="ECO:0000256" key="1">
    <source>
        <dbReference type="ARBA" id="ARBA00005417"/>
    </source>
</evidence>
<organism evidence="6 7">
    <name type="scientific">Paenibacillus riograndensis SBR5</name>
    <dbReference type="NCBI Taxonomy" id="1073571"/>
    <lineage>
        <taxon>Bacteria</taxon>
        <taxon>Bacillati</taxon>
        <taxon>Bacillota</taxon>
        <taxon>Bacilli</taxon>
        <taxon>Bacillales</taxon>
        <taxon>Paenibacillaceae</taxon>
        <taxon>Paenibacillus</taxon>
        <taxon>Paenibacillus sonchi group</taxon>
    </lineage>
</organism>